<evidence type="ECO:0000313" key="3">
    <source>
        <dbReference type="EMBL" id="KLU91745.1"/>
    </source>
</evidence>
<evidence type="ECO:0000256" key="1">
    <source>
        <dbReference type="SAM" id="MobiDB-lite"/>
    </source>
</evidence>
<reference evidence="4" key="4">
    <citation type="journal article" date="2015" name="G3 (Bethesda)">
        <title>Genome sequences of three phytopathogenic species of the Magnaporthaceae family of fungi.</title>
        <authorList>
            <person name="Okagaki L.H."/>
            <person name="Nunes C.C."/>
            <person name="Sailsbery J."/>
            <person name="Clay B."/>
            <person name="Brown D."/>
            <person name="John T."/>
            <person name="Oh Y."/>
            <person name="Young N."/>
            <person name="Fitzgerald M."/>
            <person name="Haas B.J."/>
            <person name="Zeng Q."/>
            <person name="Young S."/>
            <person name="Adiconis X."/>
            <person name="Fan L."/>
            <person name="Levin J.Z."/>
            <person name="Mitchell T.K."/>
            <person name="Okubara P.A."/>
            <person name="Farman M.L."/>
            <person name="Kohn L.M."/>
            <person name="Birren B."/>
            <person name="Ma L.-J."/>
            <person name="Dean R.A."/>
        </authorList>
    </citation>
    <scope>NUCLEOTIDE SEQUENCE</scope>
    <source>
        <strain evidence="4">ATCC 64411 / 73-15</strain>
    </source>
</reference>
<dbReference type="InterPro" id="IPR046797">
    <property type="entry name" value="PDDEXK_12"/>
</dbReference>
<accession>A0A0C4EDA0</accession>
<dbReference type="EnsemblFungi" id="MAPG_10694T0">
    <property type="protein sequence ID" value="MAPG_10694T0"/>
    <property type="gene ID" value="MAPG_10694"/>
</dbReference>
<reference evidence="5" key="2">
    <citation type="submission" date="2010-05" db="EMBL/GenBank/DDBJ databases">
        <title>The genome sequence of Magnaporthe poae strain ATCC 64411.</title>
        <authorList>
            <person name="Ma L.-J."/>
            <person name="Dead R."/>
            <person name="Young S."/>
            <person name="Zeng Q."/>
            <person name="Koehrsen M."/>
            <person name="Alvarado L."/>
            <person name="Berlin A."/>
            <person name="Chapman S.B."/>
            <person name="Chen Z."/>
            <person name="Freedman E."/>
            <person name="Gellesch M."/>
            <person name="Goldberg J."/>
            <person name="Griggs A."/>
            <person name="Gujja S."/>
            <person name="Heilman E.R."/>
            <person name="Heiman D."/>
            <person name="Hepburn T."/>
            <person name="Howarth C."/>
            <person name="Jen D."/>
            <person name="Larson L."/>
            <person name="Mehta T."/>
            <person name="Neiman D."/>
            <person name="Pearson M."/>
            <person name="Roberts A."/>
            <person name="Saif S."/>
            <person name="Shea T."/>
            <person name="Shenoy N."/>
            <person name="Sisk P."/>
            <person name="Stolte C."/>
            <person name="Sykes S."/>
            <person name="Walk T."/>
            <person name="White J."/>
            <person name="Yandava C."/>
            <person name="Haas B."/>
            <person name="Nusbaum C."/>
            <person name="Birren B."/>
        </authorList>
    </citation>
    <scope>NUCLEOTIDE SEQUENCE [LARGE SCALE GENOMIC DNA]</scope>
    <source>
        <strain evidence="5">ATCC 64411 / 73-15</strain>
    </source>
</reference>
<feature type="domain" description="PD-(D/E)XK nuclease-like" evidence="2">
    <location>
        <begin position="98"/>
        <end position="352"/>
    </location>
</feature>
<dbReference type="AlphaFoldDB" id="A0A0C4EDA0"/>
<dbReference type="Proteomes" id="UP000011715">
    <property type="component" value="Unassembled WGS sequence"/>
</dbReference>
<reference evidence="4" key="5">
    <citation type="submission" date="2015-06" db="UniProtKB">
        <authorList>
            <consortium name="EnsemblFungi"/>
        </authorList>
    </citation>
    <scope>IDENTIFICATION</scope>
    <source>
        <strain evidence="4">ATCC 64411</strain>
    </source>
</reference>
<dbReference type="EMBL" id="GL876978">
    <property type="protein sequence ID" value="KLU91745.1"/>
    <property type="molecule type" value="Genomic_DNA"/>
</dbReference>
<feature type="compositionally biased region" description="Low complexity" evidence="1">
    <location>
        <begin position="22"/>
        <end position="40"/>
    </location>
</feature>
<dbReference type="OMA" id="IRIMEMA"/>
<protein>
    <recommendedName>
        <fullName evidence="2">PD-(D/E)XK nuclease-like domain-containing protein</fullName>
    </recommendedName>
</protein>
<dbReference type="VEuPathDB" id="FungiDB:MAPG_10694"/>
<dbReference type="eggNOG" id="ENOG502SSXD">
    <property type="taxonomic scope" value="Eukaryota"/>
</dbReference>
<dbReference type="Pfam" id="PF20516">
    <property type="entry name" value="PDDEXK_12"/>
    <property type="match status" value="1"/>
</dbReference>
<dbReference type="EMBL" id="ADBL01002645">
    <property type="status" value="NOT_ANNOTATED_CDS"/>
    <property type="molecule type" value="Genomic_DNA"/>
</dbReference>
<feature type="region of interest" description="Disordered" evidence="1">
    <location>
        <begin position="1"/>
        <end position="42"/>
    </location>
</feature>
<name>A0A0C4EDA0_MAGP6</name>
<gene>
    <name evidence="3" type="ORF">MAPG_10694</name>
</gene>
<dbReference type="STRING" id="644358.A0A0C4EDA0"/>
<organism evidence="4 5">
    <name type="scientific">Magnaporthiopsis poae (strain ATCC 64411 / 73-15)</name>
    <name type="common">Kentucky bluegrass fungus</name>
    <name type="synonym">Magnaporthe poae</name>
    <dbReference type="NCBI Taxonomy" id="644358"/>
    <lineage>
        <taxon>Eukaryota</taxon>
        <taxon>Fungi</taxon>
        <taxon>Dikarya</taxon>
        <taxon>Ascomycota</taxon>
        <taxon>Pezizomycotina</taxon>
        <taxon>Sordariomycetes</taxon>
        <taxon>Sordariomycetidae</taxon>
        <taxon>Magnaporthales</taxon>
        <taxon>Magnaporthaceae</taxon>
        <taxon>Magnaporthiopsis</taxon>
    </lineage>
</organism>
<evidence type="ECO:0000259" key="2">
    <source>
        <dbReference type="Pfam" id="PF20516"/>
    </source>
</evidence>
<evidence type="ECO:0000313" key="5">
    <source>
        <dbReference type="Proteomes" id="UP000011715"/>
    </source>
</evidence>
<sequence>MNQTRAVPDDGGGSARKRARPSDGVDASGSSSSSTPAGESWIHTMRFGPDPIKVMSFARMRSLLPEALDALLLDIEKAKSGAVPIISHSRRDEIRRSDQAAEDISDRQFLPVGREDQVESPPVEDVIRIMEMAGECSSLRYDEHAWNCGVNWPLLRLAIPANGLLKIVPCTAARVSDMKLLPVGMPNGKMADFCLAIDPYWPLGRQFSTPASEAVENVSRLQPSHSISHTTYKPLAEHPIALSIVTGHGGDKAEARLGLWQTAQWRMLKSLVHQSNAGDVAGPACLEELGFLPGIYIVGHDWRFAATTWDPESGRSTLLRYEDLGSTADASGIYRIFWGLRRIQKYLTDVYWPWYQTYVLDMEEELDG</sequence>
<reference evidence="3" key="1">
    <citation type="submission" date="2010-05" db="EMBL/GenBank/DDBJ databases">
        <title>The Genome Sequence of Magnaporthe poae strain ATCC 64411.</title>
        <authorList>
            <consortium name="The Broad Institute Genome Sequencing Platform"/>
            <consortium name="Broad Institute Genome Sequencing Center for Infectious Disease"/>
            <person name="Ma L.-J."/>
            <person name="Dead R."/>
            <person name="Young S."/>
            <person name="Zeng Q."/>
            <person name="Koehrsen M."/>
            <person name="Alvarado L."/>
            <person name="Berlin A."/>
            <person name="Chapman S.B."/>
            <person name="Chen Z."/>
            <person name="Freedman E."/>
            <person name="Gellesch M."/>
            <person name="Goldberg J."/>
            <person name="Griggs A."/>
            <person name="Gujja S."/>
            <person name="Heilman E.R."/>
            <person name="Heiman D."/>
            <person name="Hepburn T."/>
            <person name="Howarth C."/>
            <person name="Jen D."/>
            <person name="Larson L."/>
            <person name="Mehta T."/>
            <person name="Neiman D."/>
            <person name="Pearson M."/>
            <person name="Roberts A."/>
            <person name="Saif S."/>
            <person name="Shea T."/>
            <person name="Shenoy N."/>
            <person name="Sisk P."/>
            <person name="Stolte C."/>
            <person name="Sykes S."/>
            <person name="Walk T."/>
            <person name="White J."/>
            <person name="Yandava C."/>
            <person name="Haas B."/>
            <person name="Nusbaum C."/>
            <person name="Birren B."/>
        </authorList>
    </citation>
    <scope>NUCLEOTIDE SEQUENCE</scope>
    <source>
        <strain evidence="3">ATCC 64411</strain>
    </source>
</reference>
<dbReference type="EMBL" id="ADBL01002644">
    <property type="status" value="NOT_ANNOTATED_CDS"/>
    <property type="molecule type" value="Genomic_DNA"/>
</dbReference>
<keyword evidence="5" id="KW-1185">Reference proteome</keyword>
<dbReference type="OrthoDB" id="4161186at2759"/>
<reference evidence="3" key="3">
    <citation type="submission" date="2011-03" db="EMBL/GenBank/DDBJ databases">
        <title>Annotation of Magnaporthe poae ATCC 64411.</title>
        <authorList>
            <person name="Ma L.-J."/>
            <person name="Dead R."/>
            <person name="Young S.K."/>
            <person name="Zeng Q."/>
            <person name="Gargeya S."/>
            <person name="Fitzgerald M."/>
            <person name="Haas B."/>
            <person name="Abouelleil A."/>
            <person name="Alvarado L."/>
            <person name="Arachchi H.M."/>
            <person name="Berlin A."/>
            <person name="Brown A."/>
            <person name="Chapman S.B."/>
            <person name="Chen Z."/>
            <person name="Dunbar C."/>
            <person name="Freedman E."/>
            <person name="Gearin G."/>
            <person name="Gellesch M."/>
            <person name="Goldberg J."/>
            <person name="Griggs A."/>
            <person name="Gujja S."/>
            <person name="Heiman D."/>
            <person name="Howarth C."/>
            <person name="Larson L."/>
            <person name="Lui A."/>
            <person name="MacDonald P.J.P."/>
            <person name="Mehta T."/>
            <person name="Montmayeur A."/>
            <person name="Murphy C."/>
            <person name="Neiman D."/>
            <person name="Pearson M."/>
            <person name="Priest M."/>
            <person name="Roberts A."/>
            <person name="Saif S."/>
            <person name="Shea T."/>
            <person name="Shenoy N."/>
            <person name="Sisk P."/>
            <person name="Stolte C."/>
            <person name="Sykes S."/>
            <person name="Yandava C."/>
            <person name="Wortman J."/>
            <person name="Nusbaum C."/>
            <person name="Birren B."/>
        </authorList>
    </citation>
    <scope>NUCLEOTIDE SEQUENCE</scope>
    <source>
        <strain evidence="3">ATCC 64411</strain>
    </source>
</reference>
<evidence type="ECO:0000313" key="4">
    <source>
        <dbReference type="EnsemblFungi" id="MAPG_10694T0"/>
    </source>
</evidence>
<proteinExistence type="predicted"/>